<gene>
    <name evidence="2" type="ORF">CP523_01740</name>
    <name evidence="3" type="ORF">NH397_10060</name>
</gene>
<dbReference type="InterPro" id="IPR000182">
    <property type="entry name" value="GNAT_dom"/>
</dbReference>
<proteinExistence type="predicted"/>
<dbReference type="KEGG" id="csep:CP523_01740"/>
<evidence type="ECO:0000259" key="1">
    <source>
        <dbReference type="PROSITE" id="PS51186"/>
    </source>
</evidence>
<keyword evidence="5" id="KW-1185">Reference proteome</keyword>
<evidence type="ECO:0000313" key="3">
    <source>
        <dbReference type="EMBL" id="USR99845.1"/>
    </source>
</evidence>
<dbReference type="Proteomes" id="UP001055437">
    <property type="component" value="Chromosome"/>
</dbReference>
<reference evidence="3" key="2">
    <citation type="submission" date="2022-06" db="EMBL/GenBank/DDBJ databases">
        <authorList>
            <person name="Holder M.E."/>
            <person name="Ajami N.J."/>
            <person name="Petrosino J.F."/>
        </authorList>
    </citation>
    <scope>NUCLEOTIDE SEQUENCE</scope>
    <source>
        <strain evidence="3">RMA 8861</strain>
    </source>
</reference>
<evidence type="ECO:0000313" key="5">
    <source>
        <dbReference type="Proteomes" id="UP001055437"/>
    </source>
</evidence>
<dbReference type="PROSITE" id="PS51186">
    <property type="entry name" value="GNAT"/>
    <property type="match status" value="1"/>
</dbReference>
<feature type="domain" description="N-acetyltransferase" evidence="1">
    <location>
        <begin position="13"/>
        <end position="136"/>
    </location>
</feature>
<evidence type="ECO:0000313" key="2">
    <source>
        <dbReference type="EMBL" id="AYE33271.1"/>
    </source>
</evidence>
<dbReference type="InterPro" id="IPR016181">
    <property type="entry name" value="Acyl_CoA_acyltransferase"/>
</dbReference>
<dbReference type="EMBL" id="CP023671">
    <property type="protein sequence ID" value="AYE33271.1"/>
    <property type="molecule type" value="Genomic_DNA"/>
</dbReference>
<dbReference type="SUPFAM" id="SSF55729">
    <property type="entry name" value="Acyl-CoA N-acyltransferases (Nat)"/>
    <property type="match status" value="1"/>
</dbReference>
<dbReference type="OrthoDB" id="5419426at2"/>
<name>A0A9N7PK95_CLOSE</name>
<organism evidence="2 4">
    <name type="scientific">Clostridium septicum</name>
    <dbReference type="NCBI Taxonomy" id="1504"/>
    <lineage>
        <taxon>Bacteria</taxon>
        <taxon>Bacillati</taxon>
        <taxon>Bacillota</taxon>
        <taxon>Clostridia</taxon>
        <taxon>Eubacteriales</taxon>
        <taxon>Clostridiaceae</taxon>
        <taxon>Clostridium</taxon>
    </lineage>
</organism>
<dbReference type="Pfam" id="PF00583">
    <property type="entry name" value="Acetyltransf_1"/>
    <property type="match status" value="1"/>
</dbReference>
<dbReference type="AlphaFoldDB" id="A0A9N7PK95"/>
<dbReference type="EMBL" id="CP099799">
    <property type="protein sequence ID" value="USR99845.1"/>
    <property type="molecule type" value="Genomic_DNA"/>
</dbReference>
<sequence length="136" mass="16264">MFLKDRNIKEEILDLVKLTKENKEKYLKVFNDSFSDMPHGRFCDLSDIEGYINKSNDKKYFFMVAEYTDIIGFMNCEIKKERGIFDIGLCKKYRGKGYGKKLLETAIEFLNKLVTSIFFIYKGYRGIYYKLFRVYI</sequence>
<protein>
    <submittedName>
        <fullName evidence="2 3">N-acetyltransferase</fullName>
    </submittedName>
</protein>
<dbReference type="GeneID" id="303559398"/>
<reference evidence="2 4" key="1">
    <citation type="submission" date="2017-09" db="EMBL/GenBank/DDBJ databases">
        <authorList>
            <person name="Thomas P."/>
            <person name="Seyboldt C."/>
        </authorList>
    </citation>
    <scope>NUCLEOTIDE SEQUENCE [LARGE SCALE GENOMIC DNA]</scope>
    <source>
        <strain evidence="2 4">DSM 7534</strain>
    </source>
</reference>
<dbReference type="Proteomes" id="UP000280586">
    <property type="component" value="Chromosome"/>
</dbReference>
<dbReference type="Gene3D" id="3.40.630.30">
    <property type="match status" value="1"/>
</dbReference>
<dbReference type="RefSeq" id="WP_066677339.1">
    <property type="nucleotide sequence ID" value="NZ_CABMIZ010000025.1"/>
</dbReference>
<dbReference type="CDD" id="cd04301">
    <property type="entry name" value="NAT_SF"/>
    <property type="match status" value="1"/>
</dbReference>
<evidence type="ECO:0000313" key="4">
    <source>
        <dbReference type="Proteomes" id="UP000280586"/>
    </source>
</evidence>
<accession>A0A9N7PK95</accession>
<dbReference type="GO" id="GO:0016747">
    <property type="term" value="F:acyltransferase activity, transferring groups other than amino-acyl groups"/>
    <property type="evidence" value="ECO:0007669"/>
    <property type="project" value="InterPro"/>
</dbReference>